<keyword evidence="2" id="KW-1185">Reference proteome</keyword>
<evidence type="ECO:0000313" key="1">
    <source>
        <dbReference type="EMBL" id="AHM03741.1"/>
    </source>
</evidence>
<dbReference type="Proteomes" id="UP000019593">
    <property type="component" value="Chromosome"/>
</dbReference>
<dbReference type="EMBL" id="CP004372">
    <property type="protein sequence ID" value="AHM03741.1"/>
    <property type="molecule type" value="Genomic_DNA"/>
</dbReference>
<organism evidence="1 2">
    <name type="scientific">Roseicyclus elongatus DSM 19469</name>
    <dbReference type="NCBI Taxonomy" id="1294273"/>
    <lineage>
        <taxon>Bacteria</taxon>
        <taxon>Pseudomonadati</taxon>
        <taxon>Pseudomonadota</taxon>
        <taxon>Alphaproteobacteria</taxon>
        <taxon>Rhodobacterales</taxon>
        <taxon>Roseobacteraceae</taxon>
        <taxon>Roseicyclus</taxon>
    </lineage>
</organism>
<accession>W8S4K5</accession>
<sequence length="46" mass="5298">MFKYLIKEYRIEVKIFEWNTVGFDVACGGGDIDLGNDIAQSRRICI</sequence>
<dbReference type="AlphaFoldDB" id="W8S4K5"/>
<reference evidence="1 2" key="1">
    <citation type="submission" date="2013-03" db="EMBL/GenBank/DDBJ databases">
        <authorList>
            <person name="Fiebig A."/>
            <person name="Goeker M."/>
            <person name="Klenk H.-P.P."/>
        </authorList>
    </citation>
    <scope>NUCLEOTIDE SEQUENCE [LARGE SCALE GENOMIC DNA]</scope>
    <source>
        <strain evidence="2">DSM 19469</strain>
    </source>
</reference>
<dbReference type="HOGENOM" id="CLU_3188499_0_0_5"/>
<protein>
    <submittedName>
        <fullName evidence="1">Uncharacterized protein</fullName>
    </submittedName>
</protein>
<name>W8S4K5_9RHOB</name>
<dbReference type="KEGG" id="red:roselon_01353"/>
<proteinExistence type="predicted"/>
<gene>
    <name evidence="1" type="ORF">roselon_01353</name>
</gene>
<evidence type="ECO:0000313" key="2">
    <source>
        <dbReference type="Proteomes" id="UP000019593"/>
    </source>
</evidence>